<name>A0A841RES8_9SPIO</name>
<dbReference type="Pfam" id="PF01784">
    <property type="entry name" value="DUF34_NIF3"/>
    <property type="match status" value="1"/>
</dbReference>
<accession>A0A841RES8</accession>
<evidence type="ECO:0000256" key="5">
    <source>
        <dbReference type="PIRSR" id="PIRSR602678-1"/>
    </source>
</evidence>
<keyword evidence="4 5" id="KW-0479">Metal-binding</keyword>
<feature type="binding site" evidence="5">
    <location>
        <position position="66"/>
    </location>
    <ligand>
        <name>a divalent metal cation</name>
        <dbReference type="ChEBI" id="CHEBI:60240"/>
        <label>1</label>
    </ligand>
</feature>
<evidence type="ECO:0000256" key="2">
    <source>
        <dbReference type="ARBA" id="ARBA00011643"/>
    </source>
</evidence>
<protein>
    <recommendedName>
        <fullName evidence="3">GTP cyclohydrolase 1 type 2 homolog</fullName>
    </recommendedName>
</protein>
<feature type="binding site" evidence="5">
    <location>
        <position position="221"/>
    </location>
    <ligand>
        <name>a divalent metal cation</name>
        <dbReference type="ChEBI" id="CHEBI:60240"/>
        <label>1</label>
    </ligand>
</feature>
<dbReference type="PANTHER" id="PTHR13799:SF14">
    <property type="entry name" value="GTP CYCLOHYDROLASE 1 TYPE 2 HOMOLOG"/>
    <property type="match status" value="1"/>
</dbReference>
<sequence length="253" mass="28007">MNVEEFDKWVRNILNINEMAGRDASLNGLQVGRTEKELKKIAFAVDASMESFRRASESGADMLFVHHGLYWGRVIPVTGDFYRRMEILIKNDLALYAAHLPLDMHEELGNNAGMAKALGLKSLEPFGAYKGVHIGWKGEFETPQTRDEITARLFGSWEESVRVLPFGKDEIRTVALISGSASHDLDQAIEAGADLYLTGEAGHVLYHAALEAGINVICGGHYATEVYGVKLLAEKIKRELSIETEFIDIPTGL</sequence>
<dbReference type="GO" id="GO:0005737">
    <property type="term" value="C:cytoplasm"/>
    <property type="evidence" value="ECO:0007669"/>
    <property type="project" value="TreeGrafter"/>
</dbReference>
<dbReference type="NCBIfam" id="TIGR00486">
    <property type="entry name" value="YbgI_SA1388"/>
    <property type="match status" value="1"/>
</dbReference>
<dbReference type="Proteomes" id="UP000587760">
    <property type="component" value="Unassembled WGS sequence"/>
</dbReference>
<evidence type="ECO:0000313" key="6">
    <source>
        <dbReference type="EMBL" id="MBB6482585.1"/>
    </source>
</evidence>
<dbReference type="InterPro" id="IPR036069">
    <property type="entry name" value="DUF34/NIF3_sf"/>
</dbReference>
<keyword evidence="7" id="KW-1185">Reference proteome</keyword>
<dbReference type="Gene3D" id="3.40.1390.30">
    <property type="entry name" value="NIF3 (NGG1p interacting factor 3)-like"/>
    <property type="match status" value="2"/>
</dbReference>
<dbReference type="GO" id="GO:0046872">
    <property type="term" value="F:metal ion binding"/>
    <property type="evidence" value="ECO:0007669"/>
    <property type="project" value="UniProtKB-KW"/>
</dbReference>
<dbReference type="PANTHER" id="PTHR13799">
    <property type="entry name" value="NGG1 INTERACTING FACTOR 3"/>
    <property type="match status" value="1"/>
</dbReference>
<evidence type="ECO:0000256" key="4">
    <source>
        <dbReference type="ARBA" id="ARBA00022723"/>
    </source>
</evidence>
<dbReference type="RefSeq" id="WP_184748822.1">
    <property type="nucleotide sequence ID" value="NZ_JACHGJ010000014.1"/>
</dbReference>
<gene>
    <name evidence="6" type="ORF">HNR50_004286</name>
</gene>
<comment type="subunit">
    <text evidence="2">Homohexamer.</text>
</comment>
<dbReference type="InterPro" id="IPR002678">
    <property type="entry name" value="DUF34/NIF3"/>
</dbReference>
<feature type="binding site" evidence="5">
    <location>
        <position position="103"/>
    </location>
    <ligand>
        <name>a divalent metal cation</name>
        <dbReference type="ChEBI" id="CHEBI:60240"/>
        <label>1</label>
    </ligand>
</feature>
<feature type="binding site" evidence="5">
    <location>
        <position position="225"/>
    </location>
    <ligand>
        <name>a divalent metal cation</name>
        <dbReference type="ChEBI" id="CHEBI:60240"/>
        <label>1</label>
    </ligand>
</feature>
<evidence type="ECO:0000313" key="7">
    <source>
        <dbReference type="Proteomes" id="UP000587760"/>
    </source>
</evidence>
<evidence type="ECO:0000256" key="1">
    <source>
        <dbReference type="ARBA" id="ARBA00006964"/>
    </source>
</evidence>
<reference evidence="6 7" key="1">
    <citation type="submission" date="2020-08" db="EMBL/GenBank/DDBJ databases">
        <title>Genomic Encyclopedia of Type Strains, Phase IV (KMG-IV): sequencing the most valuable type-strain genomes for metagenomic binning, comparative biology and taxonomic classification.</title>
        <authorList>
            <person name="Goeker M."/>
        </authorList>
    </citation>
    <scope>NUCLEOTIDE SEQUENCE [LARGE SCALE GENOMIC DNA]</scope>
    <source>
        <strain evidence="6 7">DSM 2461</strain>
    </source>
</reference>
<dbReference type="AlphaFoldDB" id="A0A841RES8"/>
<evidence type="ECO:0000256" key="3">
    <source>
        <dbReference type="ARBA" id="ARBA00022112"/>
    </source>
</evidence>
<proteinExistence type="inferred from homology"/>
<dbReference type="FunFam" id="3.40.1390.30:FF:000001">
    <property type="entry name" value="GTP cyclohydrolase 1 type 2"/>
    <property type="match status" value="1"/>
</dbReference>
<organism evidence="6 7">
    <name type="scientific">Spirochaeta isovalerica</name>
    <dbReference type="NCBI Taxonomy" id="150"/>
    <lineage>
        <taxon>Bacteria</taxon>
        <taxon>Pseudomonadati</taxon>
        <taxon>Spirochaetota</taxon>
        <taxon>Spirochaetia</taxon>
        <taxon>Spirochaetales</taxon>
        <taxon>Spirochaetaceae</taxon>
        <taxon>Spirochaeta</taxon>
    </lineage>
</organism>
<dbReference type="SUPFAM" id="SSF102705">
    <property type="entry name" value="NIF3 (NGG1p interacting factor 3)-like"/>
    <property type="match status" value="1"/>
</dbReference>
<feature type="binding site" evidence="5">
    <location>
        <position position="67"/>
    </location>
    <ligand>
        <name>a divalent metal cation</name>
        <dbReference type="ChEBI" id="CHEBI:60240"/>
        <label>1</label>
    </ligand>
</feature>
<dbReference type="EMBL" id="JACHGJ010000014">
    <property type="protein sequence ID" value="MBB6482585.1"/>
    <property type="molecule type" value="Genomic_DNA"/>
</dbReference>
<comment type="similarity">
    <text evidence="1">Belongs to the GTP cyclohydrolase I type 2/NIF3 family.</text>
</comment>
<comment type="caution">
    <text evidence="6">The sequence shown here is derived from an EMBL/GenBank/DDBJ whole genome shotgun (WGS) entry which is preliminary data.</text>
</comment>